<dbReference type="Proteomes" id="UP000095038">
    <property type="component" value="Unassembled WGS sequence"/>
</dbReference>
<keyword evidence="1" id="KW-1133">Transmembrane helix</keyword>
<dbReference type="AlphaFoldDB" id="A0A1D2VQ23"/>
<dbReference type="InParanoid" id="A0A1D2VQ23"/>
<protein>
    <submittedName>
        <fullName evidence="2">Uncharacterized protein</fullName>
    </submittedName>
</protein>
<evidence type="ECO:0000256" key="1">
    <source>
        <dbReference type="SAM" id="Phobius"/>
    </source>
</evidence>
<evidence type="ECO:0000313" key="2">
    <source>
        <dbReference type="EMBL" id="ODV63711.1"/>
    </source>
</evidence>
<sequence>MFISKSSCIGFADSRIFAHSPVFQRHRLCFTRICSQFAPIDYRKLGEKYVQRFGIYNVYNLAARDKRYLQQLLIDLIENCRKLEHTLLTGSRNQVATRFNRGNKPQLKSEAPEKVDDFLYECLTKNNSIRSFLLDKDNEFILRKYLITDPIPKNENTIKMISSYVSHAINHNAPISEKLIYLSLRQLLKNEKSVPFDNFISSFEIVDLLYGKDSNYTKFLKSKFIANFIIPLSAVSIILLPLSQIIFLSSTYLNIGLMLIQYSMNIGFFLLFSSNFFLKQTSRIKWLNGTNWFRCIIHQNELLMINRIITYFDEFYDLNVENYHLIGSSNSSKNNGLKSLNHFRANNNFNIEFFLENHIDDIKEINSIDQTKPKNEEELELLKFIIKNLRNRKMILRTKETERQFYQFWSTRGENFEWIEPDQDPAEMILLKMYKK</sequence>
<dbReference type="RefSeq" id="XP_020050018.1">
    <property type="nucleotide sequence ID" value="XM_020191429.1"/>
</dbReference>
<name>A0A1D2VQ23_9ASCO</name>
<proteinExistence type="predicted"/>
<dbReference type="OrthoDB" id="4096984at2759"/>
<organism evidence="2 3">
    <name type="scientific">Ascoidea rubescens DSM 1968</name>
    <dbReference type="NCBI Taxonomy" id="1344418"/>
    <lineage>
        <taxon>Eukaryota</taxon>
        <taxon>Fungi</taxon>
        <taxon>Dikarya</taxon>
        <taxon>Ascomycota</taxon>
        <taxon>Saccharomycotina</taxon>
        <taxon>Saccharomycetes</taxon>
        <taxon>Ascoideaceae</taxon>
        <taxon>Ascoidea</taxon>
    </lineage>
</organism>
<feature type="transmembrane region" description="Helical" evidence="1">
    <location>
        <begin position="259"/>
        <end position="278"/>
    </location>
</feature>
<keyword evidence="3" id="KW-1185">Reference proteome</keyword>
<reference evidence="3" key="1">
    <citation type="submission" date="2016-05" db="EMBL/GenBank/DDBJ databases">
        <title>Comparative genomics of biotechnologically important yeasts.</title>
        <authorList>
            <consortium name="DOE Joint Genome Institute"/>
            <person name="Riley R."/>
            <person name="Haridas S."/>
            <person name="Wolfe K.H."/>
            <person name="Lopes M.R."/>
            <person name="Hittinger C.T."/>
            <person name="Goker M."/>
            <person name="Salamov A."/>
            <person name="Wisecaver J."/>
            <person name="Long T.M."/>
            <person name="Aerts A.L."/>
            <person name="Barry K."/>
            <person name="Choi C."/>
            <person name="Clum A."/>
            <person name="Coughlan A.Y."/>
            <person name="Deshpande S."/>
            <person name="Douglass A.P."/>
            <person name="Hanson S.J."/>
            <person name="Klenk H.-P."/>
            <person name="Labutti K."/>
            <person name="Lapidus A."/>
            <person name="Lindquist E."/>
            <person name="Lipzen A."/>
            <person name="Meier-Kolthoff J.P."/>
            <person name="Ohm R.A."/>
            <person name="Otillar R.P."/>
            <person name="Pangilinan J."/>
            <person name="Peng Y."/>
            <person name="Rokas A."/>
            <person name="Rosa C.A."/>
            <person name="Scheuner C."/>
            <person name="Sibirny A.A."/>
            <person name="Slot J.C."/>
            <person name="Stielow J.B."/>
            <person name="Sun H."/>
            <person name="Kurtzman C.P."/>
            <person name="Blackwell M."/>
            <person name="Grigoriev I.V."/>
            <person name="Jeffries T.W."/>
        </authorList>
    </citation>
    <scope>NUCLEOTIDE SEQUENCE [LARGE SCALE GENOMIC DNA]</scope>
    <source>
        <strain evidence="3">DSM 1968</strain>
    </source>
</reference>
<accession>A0A1D2VQ23</accession>
<evidence type="ECO:0000313" key="3">
    <source>
        <dbReference type="Proteomes" id="UP000095038"/>
    </source>
</evidence>
<gene>
    <name evidence="2" type="ORF">ASCRUDRAFT_67786</name>
</gene>
<dbReference type="GeneID" id="30965065"/>
<keyword evidence="1" id="KW-0812">Transmembrane</keyword>
<feature type="transmembrane region" description="Helical" evidence="1">
    <location>
        <begin position="224"/>
        <end position="247"/>
    </location>
</feature>
<dbReference type="EMBL" id="KV454475">
    <property type="protein sequence ID" value="ODV63711.1"/>
    <property type="molecule type" value="Genomic_DNA"/>
</dbReference>
<keyword evidence="1" id="KW-0472">Membrane</keyword>